<keyword evidence="2" id="KW-1185">Reference proteome</keyword>
<reference evidence="2" key="1">
    <citation type="journal article" date="2011" name="PLoS Genet.">
        <title>Azospirillum genomes reveal transition of bacteria from aquatic to terrestrial environments.</title>
        <authorList>
            <person name="Wisniewski-Dye F."/>
            <person name="Borziak K."/>
            <person name="Khalsa-Moyers G."/>
            <person name="Alexandre G."/>
            <person name="Sukharnikov L.O."/>
            <person name="Wuichet K."/>
            <person name="Hurst G.B."/>
            <person name="McDonald W.H."/>
            <person name="Robertson J.S."/>
            <person name="Barbe V."/>
            <person name="Calteau A."/>
            <person name="Rouy Z."/>
            <person name="Mangenot S."/>
            <person name="Prigent-Combaret C."/>
            <person name="Normand P."/>
            <person name="Boyer M."/>
            <person name="Siguier P."/>
            <person name="Dessaux Y."/>
            <person name="Elmerich C."/>
            <person name="Condemine G."/>
            <person name="Krishnen G."/>
            <person name="Kennedy I."/>
            <person name="Paterson A.H."/>
            <person name="Gonzalez V."/>
            <person name="Mavingui P."/>
            <person name="Zhulin I.B."/>
        </authorList>
    </citation>
    <scope>NUCLEOTIDE SEQUENCE [LARGE SCALE GENOMIC DNA]</scope>
    <source>
        <strain evidence="2">4B</strain>
    </source>
</reference>
<proteinExistence type="predicted"/>
<dbReference type="EMBL" id="FQ311868">
    <property type="protein sequence ID" value="CBS85538.1"/>
    <property type="molecule type" value="Genomic_DNA"/>
</dbReference>
<dbReference type="KEGG" id="ali:AZOLI_0120"/>
<dbReference type="OrthoDB" id="651281at2"/>
<gene>
    <name evidence="1" type="ordered locus">AZOLI_0120</name>
</gene>
<dbReference type="AlphaFoldDB" id="G7Z2E8"/>
<organism evidence="1 2">
    <name type="scientific">Azospirillum lipoferum (strain 4B)</name>
    <dbReference type="NCBI Taxonomy" id="862719"/>
    <lineage>
        <taxon>Bacteria</taxon>
        <taxon>Pseudomonadati</taxon>
        <taxon>Pseudomonadota</taxon>
        <taxon>Alphaproteobacteria</taxon>
        <taxon>Rhodospirillales</taxon>
        <taxon>Azospirillaceae</taxon>
        <taxon>Azospirillum</taxon>
    </lineage>
</organism>
<dbReference type="PANTHER" id="PTHR10098">
    <property type="entry name" value="RAPSYN-RELATED"/>
    <property type="match status" value="1"/>
</dbReference>
<dbReference type="SUPFAM" id="SSF48452">
    <property type="entry name" value="TPR-like"/>
    <property type="match status" value="3"/>
</dbReference>
<sequence>MTDPSGTAGESDDSGDEKNVALNRALLREFLKEQVGFQFAIAVIDDDRAREDTVAELGRELTEEGIDWVVIDLRSLPEDVVLLSEIRHRLEPLAGRPAAVGVLGLEWHLDIASGGIRDTSTTLLANANFQRDAFPELCPVPLVLWATSLSLPALPKLIPDLWHWRVGTFDLCVDPPDTPWVDRLERMVPRPDEQWQAQPKEELRRRTELLRQVLEEIGPDGSLRRARLLIEFAEVTERAGENDQALVAAQEALEIATKTDETKLRASALGYVARLKAGRGFVDEALALHEERLGIYERLGDVRERAVTLGDIARLKAGRGFVDEALALHEEELAIYEELGDVRSRAVTLGDIARLKAGRGFVDEALALHEEILGIYERLGDARERAVTLGDIARLKADRGFVDEALALHEEILGIFSDLGEVRSRAVTLGDIARLKADRGFVDEALALYEEMLGIFSDLGEVRSRAVTLGDIARLKAGRGFVDEALALHEEMLGIFSDLGEVRSRAVTLGDIARLKADRGLVDEALALHEEELAIYEELREVRSRAVTLGDIARLKAGRGFVDEALALHEERLGIYERLGNLVGQANCRWSRAMLLLLKPDVGEEEVKTALDDLTFAYRTLGELGRVDGIAVVGFDLAQFLAAEGHSDAARELAGRSLKFFTQLGWTRQADDVREFLKSLLPS</sequence>
<dbReference type="HOGENOM" id="CLU_023777_0_0_5"/>
<evidence type="ECO:0008006" key="3">
    <source>
        <dbReference type="Google" id="ProtNLM"/>
    </source>
</evidence>
<dbReference type="Pfam" id="PF13424">
    <property type="entry name" value="TPR_12"/>
    <property type="match status" value="1"/>
</dbReference>
<evidence type="ECO:0000313" key="2">
    <source>
        <dbReference type="Proteomes" id="UP000005667"/>
    </source>
</evidence>
<dbReference type="RefSeq" id="WP_014246605.1">
    <property type="nucleotide sequence ID" value="NC_016622.1"/>
</dbReference>
<dbReference type="Gene3D" id="1.25.40.10">
    <property type="entry name" value="Tetratricopeptide repeat domain"/>
    <property type="match status" value="2"/>
</dbReference>
<dbReference type="Proteomes" id="UP000005667">
    <property type="component" value="Chromosome"/>
</dbReference>
<protein>
    <recommendedName>
        <fullName evidence="3">Tetratricopeptide repeat protein</fullName>
    </recommendedName>
</protein>
<evidence type="ECO:0000313" key="1">
    <source>
        <dbReference type="EMBL" id="CBS85538.1"/>
    </source>
</evidence>
<accession>G7Z2E8</accession>
<dbReference type="STRING" id="862719.AZOLI_0120"/>
<dbReference type="InterPro" id="IPR011990">
    <property type="entry name" value="TPR-like_helical_dom_sf"/>
</dbReference>
<name>G7Z2E8_AZOL4</name>